<dbReference type="EMBL" id="OX465085">
    <property type="protein sequence ID" value="CAI9302351.1"/>
    <property type="molecule type" value="Genomic_DNA"/>
</dbReference>
<evidence type="ECO:0000313" key="2">
    <source>
        <dbReference type="Proteomes" id="UP001177003"/>
    </source>
</evidence>
<dbReference type="Proteomes" id="UP001177003">
    <property type="component" value="Chromosome 9"/>
</dbReference>
<organism evidence="1 2">
    <name type="scientific">Lactuca saligna</name>
    <name type="common">Willowleaf lettuce</name>
    <dbReference type="NCBI Taxonomy" id="75948"/>
    <lineage>
        <taxon>Eukaryota</taxon>
        <taxon>Viridiplantae</taxon>
        <taxon>Streptophyta</taxon>
        <taxon>Embryophyta</taxon>
        <taxon>Tracheophyta</taxon>
        <taxon>Spermatophyta</taxon>
        <taxon>Magnoliopsida</taxon>
        <taxon>eudicotyledons</taxon>
        <taxon>Gunneridae</taxon>
        <taxon>Pentapetalae</taxon>
        <taxon>asterids</taxon>
        <taxon>campanulids</taxon>
        <taxon>Asterales</taxon>
        <taxon>Asteraceae</taxon>
        <taxon>Cichorioideae</taxon>
        <taxon>Cichorieae</taxon>
        <taxon>Lactucinae</taxon>
        <taxon>Lactuca</taxon>
    </lineage>
</organism>
<keyword evidence="2" id="KW-1185">Reference proteome</keyword>
<protein>
    <submittedName>
        <fullName evidence="1">Uncharacterized protein</fullName>
    </submittedName>
</protein>
<evidence type="ECO:0000313" key="1">
    <source>
        <dbReference type="EMBL" id="CAI9302351.1"/>
    </source>
</evidence>
<proteinExistence type="predicted"/>
<reference evidence="1" key="1">
    <citation type="submission" date="2023-04" db="EMBL/GenBank/DDBJ databases">
        <authorList>
            <person name="Vijverberg K."/>
            <person name="Xiong W."/>
            <person name="Schranz E."/>
        </authorList>
    </citation>
    <scope>NUCLEOTIDE SEQUENCE</scope>
</reference>
<dbReference type="AlphaFoldDB" id="A0AA36EM58"/>
<name>A0AA36EM58_LACSI</name>
<sequence>MIPTKPPVTDAEPVTHEVSIADTTLTKPVGPYTQEKEIIPSKNDVFQRIKMKSKHKSRSPLINVVRNPQKKKKSTMIISSESTNEADETILETLKANIQKDTSTPSQTVVIPLEESVDKSFYDEARTSDILVNVSITDANVIMGEDDSKKDDQGKPLTNTSETFVSFLPQITPAIPITSTTDSPTFKNLIKHPFTSLLLFSIH</sequence>
<accession>A0AA36EM58</accession>
<gene>
    <name evidence="1" type="ORF">LSALG_LOCUS40844</name>
</gene>